<name>A0A9P6H075_9MICR</name>
<evidence type="ECO:0000313" key="1">
    <source>
        <dbReference type="EMBL" id="KAF9763311.1"/>
    </source>
</evidence>
<proteinExistence type="predicted"/>
<dbReference type="AlphaFoldDB" id="A0A9P6H075"/>
<reference evidence="1 2" key="1">
    <citation type="journal article" date="2020" name="Genome Biol. Evol.">
        <title>Comparative genomics of strictly vertically transmitted, feminizing microsporidia endosymbionts of amphipod crustaceans.</title>
        <authorList>
            <person name="Cormier A."/>
            <person name="Chebbi M.A."/>
            <person name="Giraud I."/>
            <person name="Wattier R."/>
            <person name="Teixeira M."/>
            <person name="Gilbert C."/>
            <person name="Rigaud T."/>
            <person name="Cordaux R."/>
        </authorList>
    </citation>
    <scope>NUCLEOTIDE SEQUENCE [LARGE SCALE GENOMIC DNA]</scope>
    <source>
        <strain evidence="1 2">Ou3-Ou53</strain>
    </source>
</reference>
<dbReference type="Pfam" id="PF08538">
    <property type="entry name" value="DUF1749"/>
    <property type="match status" value="1"/>
</dbReference>
<evidence type="ECO:0000313" key="2">
    <source>
        <dbReference type="Proteomes" id="UP000740883"/>
    </source>
</evidence>
<dbReference type="EMBL" id="SBJO01000082">
    <property type="protein sequence ID" value="KAF9763311.1"/>
    <property type="molecule type" value="Genomic_DNA"/>
</dbReference>
<accession>A0A9P6H075</accession>
<comment type="caution">
    <text evidence="1">The sequence shown here is derived from an EMBL/GenBank/DDBJ whole genome shotgun (WGS) entry which is preliminary data.</text>
</comment>
<gene>
    <name evidence="1" type="ORF">NGRA_1357</name>
</gene>
<dbReference type="Proteomes" id="UP000740883">
    <property type="component" value="Unassembled WGS sequence"/>
</dbReference>
<dbReference type="PANTHER" id="PTHR31591">
    <property type="entry name" value="UPF0613 PROTEIN PB24D3.06C"/>
    <property type="match status" value="1"/>
</dbReference>
<protein>
    <submittedName>
        <fullName evidence="1">UPF0613 protein PB24D3.06c</fullName>
    </submittedName>
</protein>
<dbReference type="SUPFAM" id="SSF53474">
    <property type="entry name" value="alpha/beta-Hydrolases"/>
    <property type="match status" value="1"/>
</dbReference>
<dbReference type="PANTHER" id="PTHR31591:SF1">
    <property type="entry name" value="UPF0613 PROTEIN PB24D3.06C"/>
    <property type="match status" value="1"/>
</dbReference>
<dbReference type="OrthoDB" id="10034502at2759"/>
<keyword evidence="2" id="KW-1185">Reference proteome</keyword>
<dbReference type="Gene3D" id="3.40.50.1820">
    <property type="entry name" value="alpha/beta hydrolase"/>
    <property type="match status" value="1"/>
</dbReference>
<organism evidence="1 2">
    <name type="scientific">Nosema granulosis</name>
    <dbReference type="NCBI Taxonomy" id="83296"/>
    <lineage>
        <taxon>Eukaryota</taxon>
        <taxon>Fungi</taxon>
        <taxon>Fungi incertae sedis</taxon>
        <taxon>Microsporidia</taxon>
        <taxon>Nosematidae</taxon>
        <taxon>Nosema</taxon>
    </lineage>
</organism>
<dbReference type="InterPro" id="IPR013744">
    <property type="entry name" value="SidJ"/>
</dbReference>
<sequence>MKLDGTIYMYDETRNLISYSNGINSEYNVVLIGGLMFNMLNLPYVDHLNVFCRSKRFGFYIPLFRSHPNYGIYKIEDDLEDLEKLLDSIKGKIILIGNSTGCQVIMKYIKNKSNVILCILQGAVSDVEYERSINPDLDKNLELAESFVGVLPFQHDCNYITAERYTSLLKPFGNEDLFSSYLEDAFYKKLNPLKVKLIFLVSENDEFAIENITKKLSCIENSTVYEINGDHFLSKESDIKQFLEILNKETSSY</sequence>
<dbReference type="InterPro" id="IPR029058">
    <property type="entry name" value="AB_hydrolase_fold"/>
</dbReference>